<organism evidence="3 4">
    <name type="scientific">Sphingobium yanoikuyae</name>
    <name type="common">Sphingomonas yanoikuyae</name>
    <dbReference type="NCBI Taxonomy" id="13690"/>
    <lineage>
        <taxon>Bacteria</taxon>
        <taxon>Pseudomonadati</taxon>
        <taxon>Pseudomonadota</taxon>
        <taxon>Alphaproteobacteria</taxon>
        <taxon>Sphingomonadales</taxon>
        <taxon>Sphingomonadaceae</taxon>
        <taxon>Sphingobium</taxon>
    </lineage>
</organism>
<protein>
    <submittedName>
        <fullName evidence="3">Uncharacterized protein</fullName>
    </submittedName>
</protein>
<keyword evidence="2" id="KW-0472">Membrane</keyword>
<feature type="region of interest" description="Disordered" evidence="1">
    <location>
        <begin position="1"/>
        <end position="29"/>
    </location>
</feature>
<reference evidence="3 4" key="1">
    <citation type="submission" date="2020-04" db="EMBL/GenBank/DDBJ databases">
        <title>The Whole Genome Analysis of High salt-tolerant Sphingobium yanoikuyae YC-XJ2 with Aryl organophosphorus flame retardants (aryl-OPFRs)-degrading capacity and characteristics of Related phosphotriesterase.</title>
        <authorList>
            <person name="Li X."/>
        </authorList>
    </citation>
    <scope>NUCLEOTIDE SEQUENCE [LARGE SCALE GENOMIC DNA]</scope>
    <source>
        <strain evidence="3 4">YC-XJ2</strain>
    </source>
</reference>
<evidence type="ECO:0000313" key="4">
    <source>
        <dbReference type="Proteomes" id="UP000502611"/>
    </source>
</evidence>
<sequence length="99" mass="10592">MLKLRDAGQHRRDHGRAGPDAGAGGTADREVEQALTSIFQSASFNEMRRFKHLIPIVVVVTIFTIGLIDQIVGAINCSNRGGGVIGAFSRTQGCAKLSR</sequence>
<dbReference type="AlphaFoldDB" id="A0A6M4G1G4"/>
<proteinExistence type="predicted"/>
<evidence type="ECO:0000313" key="3">
    <source>
        <dbReference type="EMBL" id="QJR00716.1"/>
    </source>
</evidence>
<dbReference type="EMBL" id="CP053021">
    <property type="protein sequence ID" value="QJR00716.1"/>
    <property type="molecule type" value="Genomic_DNA"/>
</dbReference>
<keyword evidence="2" id="KW-1133">Transmembrane helix</keyword>
<dbReference type="RefSeq" id="WP_169331133.1">
    <property type="nucleotide sequence ID" value="NZ_CP053021.1"/>
</dbReference>
<name>A0A6M4G1G4_SPHYA</name>
<feature type="transmembrane region" description="Helical" evidence="2">
    <location>
        <begin position="53"/>
        <end position="72"/>
    </location>
</feature>
<keyword evidence="2" id="KW-0812">Transmembrane</keyword>
<evidence type="ECO:0000256" key="1">
    <source>
        <dbReference type="SAM" id="MobiDB-lite"/>
    </source>
</evidence>
<dbReference type="Proteomes" id="UP000502611">
    <property type="component" value="Chromosome"/>
</dbReference>
<evidence type="ECO:0000256" key="2">
    <source>
        <dbReference type="SAM" id="Phobius"/>
    </source>
</evidence>
<feature type="compositionally biased region" description="Basic and acidic residues" evidence="1">
    <location>
        <begin position="1"/>
        <end position="10"/>
    </location>
</feature>
<gene>
    <name evidence="3" type="ORF">HH800_22210</name>
</gene>
<accession>A0A6M4G1G4</accession>